<keyword evidence="6" id="KW-1185">Reference proteome</keyword>
<dbReference type="SMART" id="SM00490">
    <property type="entry name" value="HELICc"/>
    <property type="match status" value="1"/>
</dbReference>
<dbReference type="InterPro" id="IPR011146">
    <property type="entry name" value="HIT-like"/>
</dbReference>
<dbReference type="InterPro" id="IPR027417">
    <property type="entry name" value="P-loop_NTPase"/>
</dbReference>
<dbReference type="Pfam" id="PF00271">
    <property type="entry name" value="Helicase_C"/>
    <property type="match status" value="1"/>
</dbReference>
<reference evidence="5 6" key="1">
    <citation type="submission" date="2019-11" db="EMBL/GenBank/DDBJ databases">
        <title>Acidiferrimicrobium australis gen. nov., sp. nov., an acidophilic and obligately heterotrophic, member of the Actinobacteria that catalyses dissimilatory oxido- reduction of iron isolated from metal-rich acidic water in Chile.</title>
        <authorList>
            <person name="Gonzalez D."/>
            <person name="Huber K."/>
            <person name="Hedrich S."/>
            <person name="Rojas-Villalobos C."/>
            <person name="Quatrini R."/>
            <person name="Dinamarca M.A."/>
            <person name="Schwarz A."/>
            <person name="Canales C."/>
            <person name="Nancucheo I."/>
        </authorList>
    </citation>
    <scope>NUCLEOTIDE SEQUENCE [LARGE SCALE GENOMIC DNA]</scope>
    <source>
        <strain evidence="5 6">USS-CCA1</strain>
    </source>
</reference>
<dbReference type="CDD" id="cd18799">
    <property type="entry name" value="SF2_C_EcoAI-like"/>
    <property type="match status" value="1"/>
</dbReference>
<comment type="caution">
    <text evidence="5">The sequence shown here is derived from an EMBL/GenBank/DDBJ whole genome shotgun (WGS) entry which is preliminary data.</text>
</comment>
<evidence type="ECO:0000256" key="1">
    <source>
        <dbReference type="PROSITE-ProRule" id="PRU00464"/>
    </source>
</evidence>
<gene>
    <name evidence="5" type="ORF">GHK86_14075</name>
</gene>
<dbReference type="PROSITE" id="PS51192">
    <property type="entry name" value="HELICASE_ATP_BIND_1"/>
    <property type="match status" value="1"/>
</dbReference>
<protein>
    <submittedName>
        <fullName evidence="5">HIT domain-containing protein</fullName>
    </submittedName>
</protein>
<dbReference type="Gene3D" id="3.40.50.300">
    <property type="entry name" value="P-loop containing nucleotide triphosphate hydrolases"/>
    <property type="match status" value="2"/>
</dbReference>
<dbReference type="EMBL" id="WJHE01000742">
    <property type="protein sequence ID" value="MST33840.1"/>
    <property type="molecule type" value="Genomic_DNA"/>
</dbReference>
<feature type="short sequence motif" description="Histidine triad motif" evidence="1">
    <location>
        <begin position="93"/>
        <end position="97"/>
    </location>
</feature>
<dbReference type="Gene3D" id="3.30.870.10">
    <property type="entry name" value="Endonuclease Chain A"/>
    <property type="match status" value="1"/>
</dbReference>
<feature type="domain" description="HIT" evidence="2">
    <location>
        <begin position="1"/>
        <end position="108"/>
    </location>
</feature>
<dbReference type="InterPro" id="IPR001650">
    <property type="entry name" value="Helicase_C-like"/>
</dbReference>
<dbReference type="Proteomes" id="UP000437736">
    <property type="component" value="Unassembled WGS sequence"/>
</dbReference>
<feature type="domain" description="Helicase ATP-binding" evidence="3">
    <location>
        <begin position="332"/>
        <end position="480"/>
    </location>
</feature>
<dbReference type="PANTHER" id="PTHR47962">
    <property type="entry name" value="ATP-DEPENDENT HELICASE LHR-RELATED-RELATED"/>
    <property type="match status" value="1"/>
</dbReference>
<dbReference type="PROSITE" id="PS51084">
    <property type="entry name" value="HIT_2"/>
    <property type="match status" value="1"/>
</dbReference>
<dbReference type="InterPro" id="IPR036265">
    <property type="entry name" value="HIT-like_sf"/>
</dbReference>
<dbReference type="InterPro" id="IPR019808">
    <property type="entry name" value="Histidine_triad_CS"/>
</dbReference>
<dbReference type="CDD" id="cd18032">
    <property type="entry name" value="DEXHc_RE_I_III_res"/>
    <property type="match status" value="1"/>
</dbReference>
<feature type="domain" description="Helicase C-terminal" evidence="4">
    <location>
        <begin position="531"/>
        <end position="682"/>
    </location>
</feature>
<proteinExistence type="predicted"/>
<dbReference type="PROSITE" id="PS51194">
    <property type="entry name" value="HELICASE_CTER"/>
    <property type="match status" value="1"/>
</dbReference>
<organism evidence="5 6">
    <name type="scientific">Acidiferrimicrobium australe</name>
    <dbReference type="NCBI Taxonomy" id="2664430"/>
    <lineage>
        <taxon>Bacteria</taxon>
        <taxon>Bacillati</taxon>
        <taxon>Actinomycetota</taxon>
        <taxon>Acidimicrobiia</taxon>
        <taxon>Acidimicrobiales</taxon>
        <taxon>Acidimicrobiaceae</taxon>
        <taxon>Acidiferrimicrobium</taxon>
    </lineage>
</organism>
<evidence type="ECO:0000259" key="2">
    <source>
        <dbReference type="PROSITE" id="PS51084"/>
    </source>
</evidence>
<evidence type="ECO:0000313" key="6">
    <source>
        <dbReference type="Proteomes" id="UP000437736"/>
    </source>
</evidence>
<dbReference type="InterPro" id="IPR006935">
    <property type="entry name" value="Helicase/UvrB_N"/>
</dbReference>
<dbReference type="Pfam" id="PF01230">
    <property type="entry name" value="HIT"/>
    <property type="match status" value="1"/>
</dbReference>
<dbReference type="SUPFAM" id="SSF52540">
    <property type="entry name" value="P-loop containing nucleoside triphosphate hydrolases"/>
    <property type="match status" value="1"/>
</dbReference>
<dbReference type="Pfam" id="PF04851">
    <property type="entry name" value="ResIII"/>
    <property type="match status" value="1"/>
</dbReference>
<dbReference type="SUPFAM" id="SSF54197">
    <property type="entry name" value="HIT-like"/>
    <property type="match status" value="1"/>
</dbReference>
<dbReference type="InterPro" id="IPR052511">
    <property type="entry name" value="ATP-dep_Helicase"/>
</dbReference>
<accession>A0ABW9QVF0</accession>
<dbReference type="PANTHER" id="PTHR47962:SF4">
    <property type="entry name" value="HELICASE"/>
    <property type="match status" value="1"/>
</dbReference>
<evidence type="ECO:0000313" key="5">
    <source>
        <dbReference type="EMBL" id="MST33840.1"/>
    </source>
</evidence>
<sequence>MSLSSFEGLPHSQWVAENDLAFAVRDAFPVSPGHTLVVTKRRTPTWWEATAAERAAVMDLVSVVAAALDEELHPDGYNVGFNAGEAAGQTVPHLHVHVIPRWTGDVADPRGGIRHALPGGNYLHGPALVDNAARSAASVIEECLRDRRFDRADLVVSFVMLSGVRLIEKPLQDALDRGLGARLLTTDYLGTTEPEALSRLIDLAETSDGRLQVRVFSDPRTSFHPKGYLFWSSTTGAALQLIGSSNLSRSGIRDGVEWNLLTGSLKPLVSEYEQLWADRRSLPLTHGWLRRYRSRPRGRRVAPAEVDAEVYEPPPVATPRPVQEEALAALRETRAAGHRRGLVVLATGLGKTWLAAFSAREATAKRVLFVAHREEILRQSRDVFRAVLPGCDAGLFTGDERALDSDVLFASVQSLGRNLHRWAADHFDLVVVDEFHHAAAPTYRRIIEHFTPSFLLGITATPDRLDGADLLALCDDNLVFECGLLEGIARGDLCTFGYWAERDVADFAPIPWRNGRFDPEHLRSAVETGERARQEYEAWTARRGSRTLAFCCSVTHADFMTEYFLEQNPSVRAVAVHSGPTSAPRQLALQQLAAGDLDIIFSVDLLNEGVDVPDVDTVLMLRPTDSPVVFLQQLGRGLRRPRPDKHLTVVDFIGNHRSFLAKPRTLLSLADRDAVTTTAVLDAMATGDFGLPDGCSVSYDLEAVDLMRQLTAREQGSALIRYCRAYAAEHGHRPTAVQVYRASYNPGSQGSVGWLGVLGETGLLDGAEQEATRVAGGLLRAVEKESFTKSYKLVTLEQFLDLGGLASGVDVAALAERCRLRMRSSPTLAVDAGDHLDDPPPEWERYWRRWPIAAWTGSLPASRAGLFRLRDDRFELRDEVPPAVRATVAALLAEWVDYRLCRYVDTKRLAEGAWQLRVSHNASGNPIIWLDRRKHPGLPEGEAAVRIDGEDCVGVFRAVALNVVRKSGSPTNVLPAVLRRWFGDDAGQPGTHHTVELLRDEGMLILRPRSQVRDRPSS</sequence>
<name>A0ABW9QVF0_9ACTN</name>
<dbReference type="SMART" id="SM00487">
    <property type="entry name" value="DEXDc"/>
    <property type="match status" value="1"/>
</dbReference>
<dbReference type="Gene3D" id="3.30.428.10">
    <property type="entry name" value="HIT-like"/>
    <property type="match status" value="1"/>
</dbReference>
<evidence type="ECO:0000259" key="4">
    <source>
        <dbReference type="PROSITE" id="PS51194"/>
    </source>
</evidence>
<dbReference type="PROSITE" id="PS00892">
    <property type="entry name" value="HIT_1"/>
    <property type="match status" value="1"/>
</dbReference>
<dbReference type="InterPro" id="IPR014001">
    <property type="entry name" value="Helicase_ATP-bd"/>
</dbReference>
<evidence type="ECO:0000259" key="3">
    <source>
        <dbReference type="PROSITE" id="PS51192"/>
    </source>
</evidence>